<dbReference type="EMBL" id="JPMV01000018">
    <property type="protein sequence ID" value="KGI81495.1"/>
    <property type="molecule type" value="Genomic_DNA"/>
</dbReference>
<dbReference type="KEGG" id="aey:CDG81_11140"/>
<dbReference type="Gene3D" id="2.30.110.10">
    <property type="entry name" value="Electron Transport, Fmn-binding Protein, Chain A"/>
    <property type="match status" value="1"/>
</dbReference>
<dbReference type="InterPro" id="IPR012349">
    <property type="entry name" value="Split_barrel_FMN-bd"/>
</dbReference>
<organism evidence="1 4">
    <name type="scientific">Actinopolyspora erythraea</name>
    <dbReference type="NCBI Taxonomy" id="414996"/>
    <lineage>
        <taxon>Bacteria</taxon>
        <taxon>Bacillati</taxon>
        <taxon>Actinomycetota</taxon>
        <taxon>Actinomycetes</taxon>
        <taxon>Actinopolysporales</taxon>
        <taxon>Actinopolysporaceae</taxon>
        <taxon>Actinopolyspora</taxon>
    </lineage>
</organism>
<dbReference type="HOGENOM" id="CLU_127487_1_1_11"/>
<evidence type="ECO:0000313" key="1">
    <source>
        <dbReference type="EMBL" id="ASU78739.1"/>
    </source>
</evidence>
<dbReference type="eggNOG" id="COG3467">
    <property type="taxonomic scope" value="Bacteria"/>
</dbReference>
<evidence type="ECO:0000313" key="2">
    <source>
        <dbReference type="EMBL" id="KGI81495.1"/>
    </source>
</evidence>
<dbReference type="OrthoDB" id="3212118at2"/>
<evidence type="ECO:0000313" key="3">
    <source>
        <dbReference type="Proteomes" id="UP000029737"/>
    </source>
</evidence>
<proteinExistence type="predicted"/>
<dbReference type="InterPro" id="IPR024747">
    <property type="entry name" value="Pyridox_Oxase-rel"/>
</dbReference>
<keyword evidence="3" id="KW-1185">Reference proteome</keyword>
<dbReference type="RefSeq" id="WP_043573166.1">
    <property type="nucleotide sequence ID" value="NZ_CP022752.1"/>
</dbReference>
<accession>A0A099D7Z3</accession>
<dbReference type="Proteomes" id="UP000029737">
    <property type="component" value="Unassembled WGS sequence"/>
</dbReference>
<dbReference type="Proteomes" id="UP000215043">
    <property type="component" value="Chromosome"/>
</dbReference>
<dbReference type="SUPFAM" id="SSF50475">
    <property type="entry name" value="FMN-binding split barrel"/>
    <property type="match status" value="1"/>
</dbReference>
<gene>
    <name evidence="1" type="ORF">CDG81_11140</name>
    <name evidence="2" type="ORF">IL38_11195</name>
</gene>
<reference evidence="1 4" key="2">
    <citation type="submission" date="2017-08" db="EMBL/GenBank/DDBJ databases">
        <title>The complete genome sequence of moderately halophilic actinomycete Actinopolyspora erythraea YIM 90600, the producer of novel erythromycin, novel actinopolysporins A-C and tubercidin.</title>
        <authorList>
            <person name="Yin M."/>
            <person name="Tang S."/>
        </authorList>
    </citation>
    <scope>NUCLEOTIDE SEQUENCE [LARGE SCALE GENOMIC DNA]</scope>
    <source>
        <strain evidence="1 4">YIM 90600</strain>
    </source>
</reference>
<protein>
    <submittedName>
        <fullName evidence="1">Pyridoxamine 5'-phosphate oxidase family protein</fullName>
    </submittedName>
</protein>
<name>A0A099D7Z3_9ACTN</name>
<dbReference type="Pfam" id="PF12900">
    <property type="entry name" value="Pyridox_ox_2"/>
    <property type="match status" value="1"/>
</dbReference>
<dbReference type="AlphaFoldDB" id="A0A099D7Z3"/>
<dbReference type="EMBL" id="CP022752">
    <property type="protein sequence ID" value="ASU78739.1"/>
    <property type="molecule type" value="Genomic_DNA"/>
</dbReference>
<sequence length="141" mass="15651">MNTHRELRPLTTRESIVLLSSAQVGRVVFTDEALPAIRPVNFVVDGSSVVIRTGREGSLSKLNGNVVAFEVDHIDSSTRSGWSVIVHGRAERVRDIEQLVTLADPAKSSWVPLRDYFLRIPFDMVTGRRLALPNVNSEISN</sequence>
<evidence type="ECO:0000313" key="4">
    <source>
        <dbReference type="Proteomes" id="UP000215043"/>
    </source>
</evidence>
<reference evidence="2 3" key="1">
    <citation type="journal article" date="2014" name="PLoS ONE">
        <title>Identification and Characterization of a New Erythromycin Biosynthetic Gene Cluster in Actinopolyspora erythraea YIM90600, a Novel Erythronolide-Producing Halophilic Actinomycete Isolated from Salt Field.</title>
        <authorList>
            <person name="Chen D."/>
            <person name="Feng J."/>
            <person name="Huang L."/>
            <person name="Zhang Q."/>
            <person name="Wu J."/>
            <person name="Zhu X."/>
            <person name="Duan Y."/>
            <person name="Xu Z."/>
        </authorList>
    </citation>
    <scope>NUCLEOTIDE SEQUENCE [LARGE SCALE GENOMIC DNA]</scope>
    <source>
        <strain evidence="2 3">YIM90600</strain>
    </source>
</reference>